<organism evidence="1 2">
    <name type="scientific">Caerostris extrusa</name>
    <name type="common">Bark spider</name>
    <name type="synonym">Caerostris bankana</name>
    <dbReference type="NCBI Taxonomy" id="172846"/>
    <lineage>
        <taxon>Eukaryota</taxon>
        <taxon>Metazoa</taxon>
        <taxon>Ecdysozoa</taxon>
        <taxon>Arthropoda</taxon>
        <taxon>Chelicerata</taxon>
        <taxon>Arachnida</taxon>
        <taxon>Araneae</taxon>
        <taxon>Araneomorphae</taxon>
        <taxon>Entelegynae</taxon>
        <taxon>Araneoidea</taxon>
        <taxon>Araneidae</taxon>
        <taxon>Caerostris</taxon>
    </lineage>
</organism>
<comment type="caution">
    <text evidence="1">The sequence shown here is derived from an EMBL/GenBank/DDBJ whole genome shotgun (WGS) entry which is preliminary data.</text>
</comment>
<gene>
    <name evidence="1" type="ORF">CEXT_141491</name>
</gene>
<evidence type="ECO:0000313" key="2">
    <source>
        <dbReference type="Proteomes" id="UP001054945"/>
    </source>
</evidence>
<dbReference type="Proteomes" id="UP001054945">
    <property type="component" value="Unassembled WGS sequence"/>
</dbReference>
<evidence type="ECO:0000313" key="1">
    <source>
        <dbReference type="EMBL" id="GIY29026.1"/>
    </source>
</evidence>
<protein>
    <submittedName>
        <fullName evidence="1">Uncharacterized protein</fullName>
    </submittedName>
</protein>
<dbReference type="AlphaFoldDB" id="A0AAV4S769"/>
<sequence length="121" mass="13819">MDFFERRYGLSVFKRLPVHQSTNVLPFREQCVPVQFSPQDNRLESLGDFSVIPNALAAFVGSRYGFGVANNFGIWKTTMPVVMFRFNQRLGMEPHGVHRMDGAHEFLAVSRTLIWEVASPN</sequence>
<keyword evidence="2" id="KW-1185">Reference proteome</keyword>
<dbReference type="EMBL" id="BPLR01009015">
    <property type="protein sequence ID" value="GIY29026.1"/>
    <property type="molecule type" value="Genomic_DNA"/>
</dbReference>
<accession>A0AAV4S769</accession>
<name>A0AAV4S769_CAEEX</name>
<reference evidence="1 2" key="1">
    <citation type="submission" date="2021-06" db="EMBL/GenBank/DDBJ databases">
        <title>Caerostris extrusa draft genome.</title>
        <authorList>
            <person name="Kono N."/>
            <person name="Arakawa K."/>
        </authorList>
    </citation>
    <scope>NUCLEOTIDE SEQUENCE [LARGE SCALE GENOMIC DNA]</scope>
</reference>
<proteinExistence type="predicted"/>